<proteinExistence type="predicted"/>
<gene>
    <name evidence="1" type="ORF">B11C_20292</name>
</gene>
<dbReference type="EMBL" id="FN645507">
    <property type="protein sequence ID" value="CBI82015.1"/>
    <property type="molecule type" value="Genomic_DNA"/>
</dbReference>
<evidence type="ECO:0000313" key="1">
    <source>
        <dbReference type="EMBL" id="CBI82015.1"/>
    </source>
</evidence>
<organism evidence="1">
    <name type="scientific">Bartonella schoenbuchensis (strain DSM 13525 / NCTC 13165 / R1)</name>
    <dbReference type="NCBI Taxonomy" id="687861"/>
    <lineage>
        <taxon>Bacteria</taxon>
        <taxon>Pseudomonadati</taxon>
        <taxon>Pseudomonadota</taxon>
        <taxon>Alphaproteobacteria</taxon>
        <taxon>Hyphomicrobiales</taxon>
        <taxon>Bartonellaceae</taxon>
        <taxon>Bartonella</taxon>
    </lineage>
</organism>
<protein>
    <submittedName>
        <fullName evidence="1">Uncharacterized protein</fullName>
    </submittedName>
</protein>
<sequence>MCFFHKQENFITKQGGKTGRIFNLAFNFKIMSKLFCIEFHYTKC</sequence>
<reference evidence="1" key="1">
    <citation type="journal article" date="2011" name="PLoS Genet.">
        <title>Parallel evolution of a type IV secretion system in radiating lineages of the host-restricted bacterial pathogen Bartonella.</title>
        <authorList>
            <person name="Engel P."/>
            <person name="Salzburger W."/>
            <person name="Liesch M."/>
            <person name="Chang C.C."/>
            <person name="Maruyama S."/>
            <person name="Lanz C."/>
            <person name="Calteau A."/>
            <person name="Lajus A."/>
            <person name="Medigue C."/>
            <person name="Schuster S.C."/>
            <person name="Dehio C."/>
        </authorList>
    </citation>
    <scope>NUCLEOTIDE SEQUENCE</scope>
    <source>
        <strain evidence="1">R1</strain>
    </source>
</reference>
<accession>E6YYK4</accession>
<dbReference type="AlphaFoldDB" id="E6YYK4"/>
<name>E6YYK4_BARSR</name>